<proteinExistence type="predicted"/>
<evidence type="ECO:0000313" key="2">
    <source>
        <dbReference type="EMBL" id="SDD99148.1"/>
    </source>
</evidence>
<dbReference type="AlphaFoldDB" id="A0A1G6Z927"/>
<keyword evidence="3" id="KW-1185">Reference proteome</keyword>
<dbReference type="Proteomes" id="UP000199417">
    <property type="component" value="Unassembled WGS sequence"/>
</dbReference>
<dbReference type="STRING" id="168276.SAMN05444580_108155"/>
<evidence type="ECO:0000313" key="3">
    <source>
        <dbReference type="Proteomes" id="UP000199417"/>
    </source>
</evidence>
<protein>
    <recommendedName>
        <fullName evidence="4">PspA domain-containing protein</fullName>
    </recommendedName>
</protein>
<evidence type="ECO:0008006" key="4">
    <source>
        <dbReference type="Google" id="ProtNLM"/>
    </source>
</evidence>
<feature type="compositionally biased region" description="Low complexity" evidence="1">
    <location>
        <begin position="49"/>
        <end position="59"/>
    </location>
</feature>
<organism evidence="2 3">
    <name type="scientific">Rhodococcus tukisamuensis</name>
    <dbReference type="NCBI Taxonomy" id="168276"/>
    <lineage>
        <taxon>Bacteria</taxon>
        <taxon>Bacillati</taxon>
        <taxon>Actinomycetota</taxon>
        <taxon>Actinomycetes</taxon>
        <taxon>Mycobacteriales</taxon>
        <taxon>Nocardiaceae</taxon>
        <taxon>Rhodococcus</taxon>
    </lineage>
</organism>
<feature type="region of interest" description="Disordered" evidence="1">
    <location>
        <begin position="1"/>
        <end position="63"/>
    </location>
</feature>
<gene>
    <name evidence="2" type="ORF">SAMN05444580_108155</name>
</gene>
<name>A0A1G6Z927_9NOCA</name>
<evidence type="ECO:0000256" key="1">
    <source>
        <dbReference type="SAM" id="MobiDB-lite"/>
    </source>
</evidence>
<accession>A0A1G6Z927</accession>
<feature type="compositionally biased region" description="Basic and acidic residues" evidence="1">
    <location>
        <begin position="98"/>
        <end position="123"/>
    </location>
</feature>
<feature type="region of interest" description="Disordered" evidence="1">
    <location>
        <begin position="85"/>
        <end position="123"/>
    </location>
</feature>
<reference evidence="2 3" key="1">
    <citation type="submission" date="2016-10" db="EMBL/GenBank/DDBJ databases">
        <authorList>
            <person name="de Groot N.N."/>
        </authorList>
    </citation>
    <scope>NUCLEOTIDE SEQUENCE [LARGE SCALE GENOMIC DNA]</scope>
    <source>
        <strain evidence="2 3">JCM 11308</strain>
    </source>
</reference>
<feature type="compositionally biased region" description="Low complexity" evidence="1">
    <location>
        <begin position="26"/>
        <end position="42"/>
    </location>
</feature>
<dbReference type="EMBL" id="FNAB01000008">
    <property type="protein sequence ID" value="SDD99148.1"/>
    <property type="molecule type" value="Genomic_DNA"/>
</dbReference>
<sequence length="123" mass="12884">MSESPKDPAAEPMPVLDAEVVPDPSPATETPEPTASEAAASDAPPPATPTAAPIAVPASDYTDAGVPTFDAVREKIESIAGRAMGARELDADTPAGRSLDEQWEDRQKAARSRLDEIRKSMDS</sequence>
<dbReference type="RefSeq" id="WP_072845580.1">
    <property type="nucleotide sequence ID" value="NZ_FNAB01000008.1"/>
</dbReference>